<keyword evidence="2" id="KW-1185">Reference proteome</keyword>
<name>A0A9J5ZAM6_SOLCO</name>
<dbReference type="EMBL" id="JACXVP010000004">
    <property type="protein sequence ID" value="KAG5609389.1"/>
    <property type="molecule type" value="Genomic_DNA"/>
</dbReference>
<proteinExistence type="predicted"/>
<feature type="non-terminal residue" evidence="1">
    <location>
        <position position="227"/>
    </location>
</feature>
<dbReference type="Proteomes" id="UP000824120">
    <property type="component" value="Chromosome 4"/>
</dbReference>
<sequence>IGYETAGGFYVKDLLNKQCVLITSDQHLLHPIKDLKHEDTYEVFFCHVLYEPLLDTEGPTVDDLGGEVEVVNLVGESVDVNLGEEGEVVDLDGDGEVVNLGGEGVDVNLGEEGVDDNLGGESESDFLSSDLDVGDIPSEGGSDIDEEGVDIPARRRSKKVRYDEDCEVSIFELGMVFEGATQFKKAVSNYGLVFILLELSPNADRRMCARHIWSNWHMTWRGEERRK</sequence>
<reference evidence="1 2" key="1">
    <citation type="submission" date="2020-09" db="EMBL/GenBank/DDBJ databases">
        <title>De no assembly of potato wild relative species, Solanum commersonii.</title>
        <authorList>
            <person name="Cho K."/>
        </authorList>
    </citation>
    <scope>NUCLEOTIDE SEQUENCE [LARGE SCALE GENOMIC DNA]</scope>
    <source>
        <strain evidence="1">LZ3.2</strain>
        <tissue evidence="1">Leaf</tissue>
    </source>
</reference>
<comment type="caution">
    <text evidence="1">The sequence shown here is derived from an EMBL/GenBank/DDBJ whole genome shotgun (WGS) entry which is preliminary data.</text>
</comment>
<dbReference type="OrthoDB" id="1306246at2759"/>
<evidence type="ECO:0000313" key="1">
    <source>
        <dbReference type="EMBL" id="KAG5609389.1"/>
    </source>
</evidence>
<evidence type="ECO:0008006" key="3">
    <source>
        <dbReference type="Google" id="ProtNLM"/>
    </source>
</evidence>
<organism evidence="1 2">
    <name type="scientific">Solanum commersonii</name>
    <name type="common">Commerson's wild potato</name>
    <name type="synonym">Commerson's nightshade</name>
    <dbReference type="NCBI Taxonomy" id="4109"/>
    <lineage>
        <taxon>Eukaryota</taxon>
        <taxon>Viridiplantae</taxon>
        <taxon>Streptophyta</taxon>
        <taxon>Embryophyta</taxon>
        <taxon>Tracheophyta</taxon>
        <taxon>Spermatophyta</taxon>
        <taxon>Magnoliopsida</taxon>
        <taxon>eudicotyledons</taxon>
        <taxon>Gunneridae</taxon>
        <taxon>Pentapetalae</taxon>
        <taxon>asterids</taxon>
        <taxon>lamiids</taxon>
        <taxon>Solanales</taxon>
        <taxon>Solanaceae</taxon>
        <taxon>Solanoideae</taxon>
        <taxon>Solaneae</taxon>
        <taxon>Solanum</taxon>
    </lineage>
</organism>
<protein>
    <recommendedName>
        <fullName evidence="3">Transposase MuDR plant domain-containing protein</fullName>
    </recommendedName>
</protein>
<evidence type="ECO:0000313" key="2">
    <source>
        <dbReference type="Proteomes" id="UP000824120"/>
    </source>
</evidence>
<gene>
    <name evidence="1" type="ORF">H5410_020670</name>
</gene>
<dbReference type="AlphaFoldDB" id="A0A9J5ZAM6"/>
<accession>A0A9J5ZAM6</accession>